<reference evidence="1" key="1">
    <citation type="submission" date="2019-04" db="EMBL/GenBank/DDBJ databases">
        <title>Microbes associate with the intestines of laboratory mice.</title>
        <authorList>
            <person name="Navarre W."/>
            <person name="Wong E."/>
            <person name="Huang K."/>
            <person name="Tropini C."/>
            <person name="Ng K."/>
            <person name="Yu B."/>
        </authorList>
    </citation>
    <scope>NUCLEOTIDE SEQUENCE</scope>
    <source>
        <strain evidence="1">NM72_1-8</strain>
    </source>
</reference>
<name>A0AC61R026_9FIRM</name>
<comment type="caution">
    <text evidence="1">The sequence shown here is derived from an EMBL/GenBank/DDBJ whole genome shotgun (WGS) entry which is preliminary data.</text>
</comment>
<sequence>MSKIRILYKDNQIFVKSKLDRRETIDERELQVLSQMQIYGVMFPEVQGRKKLSYRSPAGITLHEYLAKGIRKKDFTNILFQIAEITKKIECCALNLKNMILNVQYTFINEKTKQIYFIYQPIKSQNFCTSIFDYLNDVVFGTVFQAQEDMKFINDFIDFIKGMNSYSAKKLENYLRNVCPELYGQQRGHSRETGDGEETTLLEETTSLEKDTEFLEEGGTMLLEEGTTLLENAQTVRAHLVRSSNYDRVDINKPVFRIGKEKSYVDYFVANNNAVSRIHADIVKRGESFYIKDNNSTNHTFVNGKMIDKNEEIEIFDGDAIMLANEGFEFHICG</sequence>
<keyword evidence="2" id="KW-1185">Reference proteome</keyword>
<evidence type="ECO:0000313" key="1">
    <source>
        <dbReference type="EMBL" id="TGX98892.1"/>
    </source>
</evidence>
<proteinExistence type="predicted"/>
<dbReference type="Proteomes" id="UP000307720">
    <property type="component" value="Unassembled WGS sequence"/>
</dbReference>
<protein>
    <submittedName>
        <fullName evidence="1">FHA domain-containing protein</fullName>
    </submittedName>
</protein>
<organism evidence="1 2">
    <name type="scientific">Hominisplanchenecus murintestinalis</name>
    <dbReference type="NCBI Taxonomy" id="2941517"/>
    <lineage>
        <taxon>Bacteria</taxon>
        <taxon>Bacillati</taxon>
        <taxon>Bacillota</taxon>
        <taxon>Clostridia</taxon>
        <taxon>Lachnospirales</taxon>
        <taxon>Lachnospiraceae</taxon>
        <taxon>Hominisplanchenecus</taxon>
    </lineage>
</organism>
<evidence type="ECO:0000313" key="2">
    <source>
        <dbReference type="Proteomes" id="UP000307720"/>
    </source>
</evidence>
<dbReference type="EMBL" id="SRZB01000012">
    <property type="protein sequence ID" value="TGX98892.1"/>
    <property type="molecule type" value="Genomic_DNA"/>
</dbReference>
<accession>A0AC61R026</accession>
<gene>
    <name evidence="1" type="ORF">E5357_07225</name>
</gene>